<dbReference type="EC" id="2.7.13.3" evidence="2"/>
<sequence>MSIFVRIWFFFSLILIVVLWFMLYTINQQIKPNVRQVVEDTLAENANIVAQLVAEDVHSGYVNTPEFNVKIQHALSRDLHAQIWQHSKNQIHQQIYITDAQGIVLYDSTGAGTGQDYSQWNDVYLTLRGRYGARSTRTNVDDEQGSTMYIAAPIIYDSQLIGVVSLGKPNFSVQPYISRAQKHFLEKAIWVAIISLLFASIVAWWLRRSIDRVRRYAQALAPVNEAPHFYSAKELNQVTQAVTEMREKLEDRAYVEHYVNTLTHELKSPLTAIQASAEILQDPLPLDDQQHFAKNIEAQSKRLRDLIDRMLLLTRLEKSAKKFERERLNLSVLIESLIEAQRSRIQQKNIQLIQNIQPNCELHSDAFWLKQAVNNVLDNALDFTPNAGLVIVQLTEQDHHFQIDLFNQGALIPDFAMTHIFEHYYSLPRPDTQQRSSGIGLTIVQQVLDGLGGMIQIKNVESLQQYADLPFAKNMLLATTENDAHIENLQGVLVKIQLKKSHF</sequence>
<dbReference type="AlphaFoldDB" id="A0A1G6HEH5"/>
<dbReference type="OrthoDB" id="9806130at2"/>
<dbReference type="InterPro" id="IPR036890">
    <property type="entry name" value="HATPase_C_sf"/>
</dbReference>
<dbReference type="Gene3D" id="3.30.565.10">
    <property type="entry name" value="Histidine kinase-like ATPase, C-terminal domain"/>
    <property type="match status" value="1"/>
</dbReference>
<keyword evidence="7 8" id="KW-1133">Transmembrane helix</keyword>
<dbReference type="RefSeq" id="WP_092616464.1">
    <property type="nucleotide sequence ID" value="NZ_FMYK01000002.1"/>
</dbReference>
<evidence type="ECO:0000256" key="2">
    <source>
        <dbReference type="ARBA" id="ARBA00012438"/>
    </source>
</evidence>
<proteinExistence type="predicted"/>
<dbReference type="InterPro" id="IPR036097">
    <property type="entry name" value="HisK_dim/P_sf"/>
</dbReference>
<evidence type="ECO:0000256" key="1">
    <source>
        <dbReference type="ARBA" id="ARBA00000085"/>
    </source>
</evidence>
<gene>
    <name evidence="10" type="ORF">SAMN05421749_102146</name>
</gene>
<dbReference type="InterPro" id="IPR029151">
    <property type="entry name" value="Sensor-like_sf"/>
</dbReference>
<dbReference type="PANTHER" id="PTHR45436">
    <property type="entry name" value="SENSOR HISTIDINE KINASE YKOH"/>
    <property type="match status" value="1"/>
</dbReference>
<dbReference type="SMART" id="SM00388">
    <property type="entry name" value="HisKA"/>
    <property type="match status" value="1"/>
</dbReference>
<keyword evidence="8" id="KW-0472">Membrane</keyword>
<dbReference type="EMBL" id="FMYK01000002">
    <property type="protein sequence ID" value="SDB92564.1"/>
    <property type="molecule type" value="Genomic_DNA"/>
</dbReference>
<keyword evidence="11" id="KW-1185">Reference proteome</keyword>
<dbReference type="Gene3D" id="1.10.287.130">
    <property type="match status" value="1"/>
</dbReference>
<accession>A0A1G6HEH5</accession>
<dbReference type="PROSITE" id="PS50109">
    <property type="entry name" value="HIS_KIN"/>
    <property type="match status" value="1"/>
</dbReference>
<evidence type="ECO:0000259" key="9">
    <source>
        <dbReference type="PROSITE" id="PS50109"/>
    </source>
</evidence>
<organism evidence="10 11">
    <name type="scientific">Acinetobacter marinus</name>
    <dbReference type="NCBI Taxonomy" id="281375"/>
    <lineage>
        <taxon>Bacteria</taxon>
        <taxon>Pseudomonadati</taxon>
        <taxon>Pseudomonadota</taxon>
        <taxon>Gammaproteobacteria</taxon>
        <taxon>Moraxellales</taxon>
        <taxon>Moraxellaceae</taxon>
        <taxon>Acinetobacter</taxon>
    </lineage>
</organism>
<evidence type="ECO:0000313" key="10">
    <source>
        <dbReference type="EMBL" id="SDB92564.1"/>
    </source>
</evidence>
<protein>
    <recommendedName>
        <fullName evidence="2">histidine kinase</fullName>
        <ecNumber evidence="2">2.7.13.3</ecNumber>
    </recommendedName>
</protein>
<dbReference type="Pfam" id="PF00512">
    <property type="entry name" value="HisKA"/>
    <property type="match status" value="1"/>
</dbReference>
<dbReference type="InterPro" id="IPR003661">
    <property type="entry name" value="HisK_dim/P_dom"/>
</dbReference>
<evidence type="ECO:0000256" key="6">
    <source>
        <dbReference type="ARBA" id="ARBA00022777"/>
    </source>
</evidence>
<evidence type="ECO:0000256" key="7">
    <source>
        <dbReference type="ARBA" id="ARBA00022989"/>
    </source>
</evidence>
<feature type="domain" description="Histidine kinase" evidence="9">
    <location>
        <begin position="261"/>
        <end position="473"/>
    </location>
</feature>
<dbReference type="Gene3D" id="3.30.450.20">
    <property type="entry name" value="PAS domain"/>
    <property type="match status" value="1"/>
</dbReference>
<reference evidence="11" key="1">
    <citation type="submission" date="2016-09" db="EMBL/GenBank/DDBJ databases">
        <authorList>
            <person name="Varghese N."/>
            <person name="Submissions S."/>
        </authorList>
    </citation>
    <scope>NUCLEOTIDE SEQUENCE [LARGE SCALE GENOMIC DNA]</scope>
    <source>
        <strain evidence="11">ANC 3699</strain>
    </source>
</reference>
<feature type="transmembrane region" description="Helical" evidence="8">
    <location>
        <begin position="188"/>
        <end position="206"/>
    </location>
</feature>
<dbReference type="SMART" id="SM00387">
    <property type="entry name" value="HATPase_c"/>
    <property type="match status" value="1"/>
</dbReference>
<dbReference type="PANTHER" id="PTHR45436:SF10">
    <property type="entry name" value="HISTIDINE KINASE"/>
    <property type="match status" value="1"/>
</dbReference>
<keyword evidence="5 8" id="KW-0812">Transmembrane</keyword>
<dbReference type="SUPFAM" id="SSF55874">
    <property type="entry name" value="ATPase domain of HSP90 chaperone/DNA topoisomerase II/histidine kinase"/>
    <property type="match status" value="1"/>
</dbReference>
<comment type="catalytic activity">
    <reaction evidence="1">
        <text>ATP + protein L-histidine = ADP + protein N-phospho-L-histidine.</text>
        <dbReference type="EC" id="2.7.13.3"/>
    </reaction>
</comment>
<keyword evidence="4" id="KW-0808">Transferase</keyword>
<dbReference type="Pfam" id="PF02518">
    <property type="entry name" value="HATPase_c"/>
    <property type="match status" value="1"/>
</dbReference>
<dbReference type="InterPro" id="IPR005467">
    <property type="entry name" value="His_kinase_dom"/>
</dbReference>
<dbReference type="SUPFAM" id="SSF47384">
    <property type="entry name" value="Homodimeric domain of signal transducing histidine kinase"/>
    <property type="match status" value="1"/>
</dbReference>
<evidence type="ECO:0000256" key="4">
    <source>
        <dbReference type="ARBA" id="ARBA00022679"/>
    </source>
</evidence>
<evidence type="ECO:0000313" key="11">
    <source>
        <dbReference type="Proteomes" id="UP000242317"/>
    </source>
</evidence>
<name>A0A1G6HEH5_9GAMM</name>
<evidence type="ECO:0000256" key="8">
    <source>
        <dbReference type="SAM" id="Phobius"/>
    </source>
</evidence>
<dbReference type="Proteomes" id="UP000242317">
    <property type="component" value="Unassembled WGS sequence"/>
</dbReference>
<keyword evidence="6 10" id="KW-0418">Kinase</keyword>
<dbReference type="CDD" id="cd00082">
    <property type="entry name" value="HisKA"/>
    <property type="match status" value="1"/>
</dbReference>
<dbReference type="InterPro" id="IPR050428">
    <property type="entry name" value="TCS_sensor_his_kinase"/>
</dbReference>
<evidence type="ECO:0000256" key="3">
    <source>
        <dbReference type="ARBA" id="ARBA00022553"/>
    </source>
</evidence>
<dbReference type="NCBIfam" id="NF008312">
    <property type="entry name" value="PRK11100.1"/>
    <property type="match status" value="1"/>
</dbReference>
<evidence type="ECO:0000256" key="5">
    <source>
        <dbReference type="ARBA" id="ARBA00022692"/>
    </source>
</evidence>
<feature type="transmembrane region" description="Helical" evidence="8">
    <location>
        <begin position="6"/>
        <end position="26"/>
    </location>
</feature>
<keyword evidence="3" id="KW-0597">Phosphoprotein</keyword>
<dbReference type="GO" id="GO:0000155">
    <property type="term" value="F:phosphorelay sensor kinase activity"/>
    <property type="evidence" value="ECO:0007669"/>
    <property type="project" value="InterPro"/>
</dbReference>
<dbReference type="InterPro" id="IPR003594">
    <property type="entry name" value="HATPase_dom"/>
</dbReference>
<dbReference type="SUPFAM" id="SSF103190">
    <property type="entry name" value="Sensory domain-like"/>
    <property type="match status" value="1"/>
</dbReference>